<evidence type="ECO:0000256" key="5">
    <source>
        <dbReference type="SAM" id="MobiDB-lite"/>
    </source>
</evidence>
<protein>
    <submittedName>
        <fullName evidence="7">Type I site-specific restriction-modification system HsdS family specificity subunit</fullName>
    </submittedName>
</protein>
<keyword evidence="4" id="KW-0175">Coiled coil</keyword>
<dbReference type="AlphaFoldDB" id="A0A0P7X9L2"/>
<dbReference type="Proteomes" id="UP000050421">
    <property type="component" value="Unassembled WGS sequence"/>
</dbReference>
<comment type="caution">
    <text evidence="7">The sequence shown here is derived from an EMBL/GenBank/DDBJ whole genome shotgun (WGS) entry which is preliminary data.</text>
</comment>
<dbReference type="PANTHER" id="PTHR43140:SF1">
    <property type="entry name" value="TYPE I RESTRICTION ENZYME ECOKI SPECIFICITY SUBUNIT"/>
    <property type="match status" value="1"/>
</dbReference>
<dbReference type="GO" id="GO:0009307">
    <property type="term" value="P:DNA restriction-modification system"/>
    <property type="evidence" value="ECO:0007669"/>
    <property type="project" value="UniProtKB-KW"/>
</dbReference>
<dbReference type="InterPro" id="IPR000055">
    <property type="entry name" value="Restrct_endonuc_typeI_TRD"/>
</dbReference>
<proteinExistence type="inferred from homology"/>
<dbReference type="SUPFAM" id="SSF116734">
    <property type="entry name" value="DNA methylase specificity domain"/>
    <property type="match status" value="2"/>
</dbReference>
<comment type="similarity">
    <text evidence="1">Belongs to the type-I restriction system S methylase family.</text>
</comment>
<feature type="region of interest" description="Disordered" evidence="5">
    <location>
        <begin position="467"/>
        <end position="492"/>
    </location>
</feature>
<feature type="domain" description="Type I restriction modification DNA specificity" evidence="6">
    <location>
        <begin position="265"/>
        <end position="448"/>
    </location>
</feature>
<dbReference type="EMBL" id="LJXT01000117">
    <property type="protein sequence ID" value="KPQ11901.1"/>
    <property type="molecule type" value="Genomic_DNA"/>
</dbReference>
<keyword evidence="2" id="KW-0680">Restriction system</keyword>
<evidence type="ECO:0000313" key="8">
    <source>
        <dbReference type="Proteomes" id="UP000050421"/>
    </source>
</evidence>
<dbReference type="InterPro" id="IPR044946">
    <property type="entry name" value="Restrct_endonuc_typeI_TRD_sf"/>
</dbReference>
<accession>A0A0P7X9L2</accession>
<keyword evidence="3" id="KW-0238">DNA-binding</keyword>
<evidence type="ECO:0000256" key="3">
    <source>
        <dbReference type="ARBA" id="ARBA00023125"/>
    </source>
</evidence>
<dbReference type="PANTHER" id="PTHR43140">
    <property type="entry name" value="TYPE-1 RESTRICTION ENZYME ECOKI SPECIFICITY PROTEIN"/>
    <property type="match status" value="1"/>
</dbReference>
<dbReference type="STRING" id="1305737.GCA_000526355_00904"/>
<dbReference type="OrthoDB" id="825893at2"/>
<sequence length="492" mass="55871">MSWKLMRFRDFLKRSKIPIEIQDNEFYKRVTIKIKHNGVSLRDEEIGKKIGTKKQFVLKAGQFILSKIDARYGAFGIAPEEVDGAIITGNFWAYDVDFSLVNIEWFNQFTNSQDFYDLCERASSGITHRKYLNEDSFLDNEIYLPSPEEQLQIIEEFKTNRESINILSNELTHQLDLVKQLRQAFLREAMQGKLTEQWRNSPLEGGKGGEPASVLLEKIKAEKERLIKDPPAGRAGKKIKKQKPLPPITEDDLPAGKAGIPFEIPENWVWCRLGELCNTITKGSSPKWQGVNYVDSYEKGILFITSKNVDSFKIDLSDSSFVEAKFNEIEPRSILQKGDLLTNIVGASIGRTALFDLDFVANINQAVCILRIEHDFIDKSYLLNLMNSEFVINLMLAMQFAPGRANLSMSNLANFPIPIPPLSEQQRIVAKLDELMQYCDALEASIKESQQQNEQLLQQVLREALEPASAEATAGKPEGKEKSRNFNLPIQT</sequence>
<reference evidence="7 8" key="1">
    <citation type="submission" date="2015-09" db="EMBL/GenBank/DDBJ databases">
        <title>Identification and resolution of microdiversity through metagenomic sequencing of parallel consortia.</title>
        <authorList>
            <person name="Nelson W.C."/>
            <person name="Romine M.F."/>
            <person name="Lindemann S.R."/>
        </authorList>
    </citation>
    <scope>NUCLEOTIDE SEQUENCE [LARGE SCALE GENOMIC DNA]</scope>
    <source>
        <strain evidence="7">HL-49</strain>
    </source>
</reference>
<evidence type="ECO:0000256" key="4">
    <source>
        <dbReference type="SAM" id="Coils"/>
    </source>
</evidence>
<evidence type="ECO:0000313" key="7">
    <source>
        <dbReference type="EMBL" id="KPQ11901.1"/>
    </source>
</evidence>
<dbReference type="InterPro" id="IPR051212">
    <property type="entry name" value="Type-I_RE_S_subunit"/>
</dbReference>
<feature type="coiled-coil region" evidence="4">
    <location>
        <begin position="432"/>
        <end position="466"/>
    </location>
</feature>
<evidence type="ECO:0000256" key="2">
    <source>
        <dbReference type="ARBA" id="ARBA00022747"/>
    </source>
</evidence>
<organism evidence="7 8">
    <name type="scientific">Algoriphagus marincola HL-49</name>
    <dbReference type="NCBI Taxonomy" id="1305737"/>
    <lineage>
        <taxon>Bacteria</taxon>
        <taxon>Pseudomonadati</taxon>
        <taxon>Bacteroidota</taxon>
        <taxon>Cytophagia</taxon>
        <taxon>Cytophagales</taxon>
        <taxon>Cyclobacteriaceae</taxon>
        <taxon>Algoriphagus</taxon>
    </lineage>
</organism>
<dbReference type="Gene3D" id="3.90.220.20">
    <property type="entry name" value="DNA methylase specificity domains"/>
    <property type="match status" value="2"/>
</dbReference>
<dbReference type="eggNOG" id="COG0732">
    <property type="taxonomic scope" value="Bacteria"/>
</dbReference>
<dbReference type="GO" id="GO:0003677">
    <property type="term" value="F:DNA binding"/>
    <property type="evidence" value="ECO:0007669"/>
    <property type="project" value="UniProtKB-KW"/>
</dbReference>
<evidence type="ECO:0000259" key="6">
    <source>
        <dbReference type="Pfam" id="PF01420"/>
    </source>
</evidence>
<dbReference type="PATRIC" id="fig|1305737.6.peg.3740"/>
<gene>
    <name evidence="7" type="ORF">HLUCCX10_14970</name>
</gene>
<evidence type="ECO:0000256" key="1">
    <source>
        <dbReference type="ARBA" id="ARBA00010923"/>
    </source>
</evidence>
<feature type="region of interest" description="Disordered" evidence="5">
    <location>
        <begin position="231"/>
        <end position="252"/>
    </location>
</feature>
<dbReference type="CDD" id="cd17246">
    <property type="entry name" value="RMtype1_S_SonII-TRD2-CR2_like"/>
    <property type="match status" value="1"/>
</dbReference>
<dbReference type="Pfam" id="PF01420">
    <property type="entry name" value="Methylase_S"/>
    <property type="match status" value="1"/>
</dbReference>
<name>A0A0P7X9L2_9BACT</name>